<feature type="compositionally biased region" description="Basic residues" evidence="1">
    <location>
        <begin position="88"/>
        <end position="98"/>
    </location>
</feature>
<accession>A0A9N9Q4W6</accession>
<feature type="compositionally biased region" description="Polar residues" evidence="1">
    <location>
        <begin position="34"/>
        <end position="46"/>
    </location>
</feature>
<gene>
    <name evidence="2" type="ORF">HYALB_00006982</name>
</gene>
<reference evidence="2" key="1">
    <citation type="submission" date="2021-07" db="EMBL/GenBank/DDBJ databases">
        <authorList>
            <person name="Durling M."/>
        </authorList>
    </citation>
    <scope>NUCLEOTIDE SEQUENCE</scope>
</reference>
<evidence type="ECO:0000313" key="3">
    <source>
        <dbReference type="Proteomes" id="UP000701801"/>
    </source>
</evidence>
<dbReference type="Proteomes" id="UP000701801">
    <property type="component" value="Unassembled WGS sequence"/>
</dbReference>
<sequence>MNPTPKNPERAFALQKYLLLHSQHDAIVKRLNSLPGSSTNSPTHSPNGHRGFSRSPSSESEESFDLSSEPPVGFRHHHRGGSIPTSRFRPRPQLRTRRSSLPTVIDESILHEIEEGQSRLKDVNQQIKTTLTDLLNCESVRSDNRYRKWVMEKLMAAEKELKENRSLSCERRKSVDFNGMGF</sequence>
<keyword evidence="3" id="KW-1185">Reference proteome</keyword>
<evidence type="ECO:0000313" key="2">
    <source>
        <dbReference type="EMBL" id="CAG8973711.1"/>
    </source>
</evidence>
<dbReference type="AlphaFoldDB" id="A0A9N9Q4W6"/>
<proteinExistence type="predicted"/>
<name>A0A9N9Q4W6_9HELO</name>
<protein>
    <submittedName>
        <fullName evidence="2">Uncharacterized protein</fullName>
    </submittedName>
</protein>
<feature type="region of interest" description="Disordered" evidence="1">
    <location>
        <begin position="32"/>
        <end position="100"/>
    </location>
</feature>
<comment type="caution">
    <text evidence="2">The sequence shown here is derived from an EMBL/GenBank/DDBJ whole genome shotgun (WGS) entry which is preliminary data.</text>
</comment>
<evidence type="ECO:0000256" key="1">
    <source>
        <dbReference type="SAM" id="MobiDB-lite"/>
    </source>
</evidence>
<organism evidence="2 3">
    <name type="scientific">Hymenoscyphus albidus</name>
    <dbReference type="NCBI Taxonomy" id="595503"/>
    <lineage>
        <taxon>Eukaryota</taxon>
        <taxon>Fungi</taxon>
        <taxon>Dikarya</taxon>
        <taxon>Ascomycota</taxon>
        <taxon>Pezizomycotina</taxon>
        <taxon>Leotiomycetes</taxon>
        <taxon>Helotiales</taxon>
        <taxon>Helotiaceae</taxon>
        <taxon>Hymenoscyphus</taxon>
    </lineage>
</organism>
<dbReference type="EMBL" id="CAJVRM010000078">
    <property type="protein sequence ID" value="CAG8973711.1"/>
    <property type="molecule type" value="Genomic_DNA"/>
</dbReference>
<dbReference type="OrthoDB" id="4509729at2759"/>